<reference evidence="2 3" key="1">
    <citation type="submission" date="2016-10" db="EMBL/GenBank/DDBJ databases">
        <authorList>
            <person name="de Groot N.N."/>
        </authorList>
    </citation>
    <scope>NUCLEOTIDE SEQUENCE [LARGE SCALE GENOMIC DNA]</scope>
    <source>
        <strain evidence="2 3">CGMCC 4.7037</strain>
    </source>
</reference>
<name>A0A1H6E0N5_9ACTN</name>
<feature type="region of interest" description="Disordered" evidence="1">
    <location>
        <begin position="101"/>
        <end position="120"/>
    </location>
</feature>
<evidence type="ECO:0000256" key="1">
    <source>
        <dbReference type="SAM" id="MobiDB-lite"/>
    </source>
</evidence>
<dbReference type="EMBL" id="FNVT01000007">
    <property type="protein sequence ID" value="SEG90556.1"/>
    <property type="molecule type" value="Genomic_DNA"/>
</dbReference>
<evidence type="ECO:0000313" key="3">
    <source>
        <dbReference type="Proteomes" id="UP000236732"/>
    </source>
</evidence>
<dbReference type="Proteomes" id="UP000236732">
    <property type="component" value="Unassembled WGS sequence"/>
</dbReference>
<organism evidence="2 3">
    <name type="scientific">Nonomuraea solani</name>
    <dbReference type="NCBI Taxonomy" id="1144553"/>
    <lineage>
        <taxon>Bacteria</taxon>
        <taxon>Bacillati</taxon>
        <taxon>Actinomycetota</taxon>
        <taxon>Actinomycetes</taxon>
        <taxon>Streptosporangiales</taxon>
        <taxon>Streptosporangiaceae</taxon>
        <taxon>Nonomuraea</taxon>
    </lineage>
</organism>
<dbReference type="AlphaFoldDB" id="A0A1H6E0N5"/>
<proteinExistence type="predicted"/>
<accession>A0A1H6E0N5</accession>
<evidence type="ECO:0000313" key="2">
    <source>
        <dbReference type="EMBL" id="SEG90556.1"/>
    </source>
</evidence>
<protein>
    <submittedName>
        <fullName evidence="2">Uncharacterized protein</fullName>
    </submittedName>
</protein>
<sequence length="469" mass="50086">MTCRCDGRQVAPNGNSGAGIRVKAGMRAFRVFLAAVLIALGAGCGQDVAVSAAPLLPERPGGLHLEEMMPSKAEGDPVTAYADGDRTLAVLVTDSEDWDPPYGGKPVKLDRHEATMGGSGRHRWITWPDKTSQDFESFAVLGHGLSDAELTAAANGVVEDRRRPRIDDGRLPDGLSLVKNGSLPVGGWRAELGGTERVWTNRQKRARIVVSQLPGDADMEVLAGTTVSGERREMRGTTGLSGGDLLINGSLSMDWVHEDLSLMMPKVRLWRENGMIVKVSSLGLADDAVDAFVEGLSPAGPEAVERARDSILNYPPDLLFPPDDGDGRPLRVVTSGRLGERAWAVAAGMRGESLTHAFRLLSRRDEAIDGGGSTFGEWKAAYNRGPMVIMREVTDLGLPSDNVLVGFAAAGVVKVRIAYQDGTSEELALGPESVPGGVRWFSAEVKSRSFKLSAELADGKVTGTVRRIP</sequence>
<keyword evidence="3" id="KW-1185">Reference proteome</keyword>
<gene>
    <name evidence="2" type="ORF">SAMN05444920_10754</name>
</gene>